<evidence type="ECO:0000313" key="2">
    <source>
        <dbReference type="EMBL" id="GBO06010.1"/>
    </source>
</evidence>
<gene>
    <name evidence="2" type="ORF">AVEN_147942_1</name>
</gene>
<name>A0A4Y2U2W4_ARAVE</name>
<keyword evidence="3" id="KW-1185">Reference proteome</keyword>
<feature type="compositionally biased region" description="Basic and acidic residues" evidence="1">
    <location>
        <begin position="144"/>
        <end position="164"/>
    </location>
</feature>
<organism evidence="2 3">
    <name type="scientific">Araneus ventricosus</name>
    <name type="common">Orbweaver spider</name>
    <name type="synonym">Epeira ventricosa</name>
    <dbReference type="NCBI Taxonomy" id="182803"/>
    <lineage>
        <taxon>Eukaryota</taxon>
        <taxon>Metazoa</taxon>
        <taxon>Ecdysozoa</taxon>
        <taxon>Arthropoda</taxon>
        <taxon>Chelicerata</taxon>
        <taxon>Arachnida</taxon>
        <taxon>Araneae</taxon>
        <taxon>Araneomorphae</taxon>
        <taxon>Entelegynae</taxon>
        <taxon>Araneoidea</taxon>
        <taxon>Araneidae</taxon>
        <taxon>Araneus</taxon>
    </lineage>
</organism>
<comment type="caution">
    <text evidence="2">The sequence shown here is derived from an EMBL/GenBank/DDBJ whole genome shotgun (WGS) entry which is preliminary data.</text>
</comment>
<feature type="region of interest" description="Disordered" evidence="1">
    <location>
        <begin position="108"/>
        <end position="183"/>
    </location>
</feature>
<feature type="compositionally biased region" description="Basic and acidic residues" evidence="1">
    <location>
        <begin position="171"/>
        <end position="183"/>
    </location>
</feature>
<evidence type="ECO:0000313" key="3">
    <source>
        <dbReference type="Proteomes" id="UP000499080"/>
    </source>
</evidence>
<proteinExistence type="predicted"/>
<dbReference type="Proteomes" id="UP000499080">
    <property type="component" value="Unassembled WGS sequence"/>
</dbReference>
<reference evidence="2 3" key="1">
    <citation type="journal article" date="2019" name="Sci. Rep.">
        <title>Orb-weaving spider Araneus ventricosus genome elucidates the spidroin gene catalogue.</title>
        <authorList>
            <person name="Kono N."/>
            <person name="Nakamura H."/>
            <person name="Ohtoshi R."/>
            <person name="Moran D.A.P."/>
            <person name="Shinohara A."/>
            <person name="Yoshida Y."/>
            <person name="Fujiwara M."/>
            <person name="Mori M."/>
            <person name="Tomita M."/>
            <person name="Arakawa K."/>
        </authorList>
    </citation>
    <scope>NUCLEOTIDE SEQUENCE [LARGE SCALE GENOMIC DNA]</scope>
</reference>
<dbReference type="EMBL" id="BGPR01032457">
    <property type="protein sequence ID" value="GBO06010.1"/>
    <property type="molecule type" value="Genomic_DNA"/>
</dbReference>
<protein>
    <submittedName>
        <fullName evidence="2">Uncharacterized protein</fullName>
    </submittedName>
</protein>
<evidence type="ECO:0000256" key="1">
    <source>
        <dbReference type="SAM" id="MobiDB-lite"/>
    </source>
</evidence>
<sequence length="183" mass="20675">MKFSDCQTTDFNDGLRIPPVWRHRLPRRLANAATVTAPTSTTTCKCRHCDGTDFYDDLRMPPLWRTDFHDDLRMLPLWRHGPQRFASEVPNLWHGYPWGYAKDQLEERQGPVGGNAGSDQPVENASRPPVGCTRRTNWGGRQGPVREREGPVEKRQGPVGEREGPVGGARRTSEERRATAGET</sequence>
<dbReference type="AlphaFoldDB" id="A0A4Y2U2W4"/>
<accession>A0A4Y2U2W4</accession>